<dbReference type="PROSITE" id="PS50132">
    <property type="entry name" value="RGS"/>
    <property type="match status" value="1"/>
</dbReference>
<feature type="compositionally biased region" description="Polar residues" evidence="1">
    <location>
        <begin position="1"/>
        <end position="24"/>
    </location>
</feature>
<dbReference type="InterPro" id="IPR036305">
    <property type="entry name" value="RGS_sf"/>
</dbReference>
<dbReference type="CDD" id="cd07440">
    <property type="entry name" value="RGS"/>
    <property type="match status" value="1"/>
</dbReference>
<dbReference type="SMART" id="SM00315">
    <property type="entry name" value="RGS"/>
    <property type="match status" value="1"/>
</dbReference>
<dbReference type="PANTHER" id="PTHR10845:SF192">
    <property type="entry name" value="DOUBLE HIT, ISOFORM B"/>
    <property type="match status" value="1"/>
</dbReference>
<dbReference type="Proteomes" id="UP001479436">
    <property type="component" value="Unassembled WGS sequence"/>
</dbReference>
<dbReference type="PANTHER" id="PTHR10845">
    <property type="entry name" value="REGULATOR OF G PROTEIN SIGNALING"/>
    <property type="match status" value="1"/>
</dbReference>
<feature type="compositionally biased region" description="Polar residues" evidence="1">
    <location>
        <begin position="506"/>
        <end position="525"/>
    </location>
</feature>
<keyword evidence="4" id="KW-1185">Reference proteome</keyword>
<feature type="region of interest" description="Disordered" evidence="1">
    <location>
        <begin position="1"/>
        <end position="27"/>
    </location>
</feature>
<dbReference type="InterPro" id="IPR044926">
    <property type="entry name" value="RGS_subdomain_2"/>
</dbReference>
<dbReference type="EMBL" id="JASJQH010006986">
    <property type="protein sequence ID" value="KAK9721262.1"/>
    <property type="molecule type" value="Genomic_DNA"/>
</dbReference>
<dbReference type="InterPro" id="IPR016137">
    <property type="entry name" value="RGS"/>
</dbReference>
<organism evidence="3 4">
    <name type="scientific">Basidiobolus ranarum</name>
    <dbReference type="NCBI Taxonomy" id="34480"/>
    <lineage>
        <taxon>Eukaryota</taxon>
        <taxon>Fungi</taxon>
        <taxon>Fungi incertae sedis</taxon>
        <taxon>Zoopagomycota</taxon>
        <taxon>Entomophthoromycotina</taxon>
        <taxon>Basidiobolomycetes</taxon>
        <taxon>Basidiobolales</taxon>
        <taxon>Basidiobolaceae</taxon>
        <taxon>Basidiobolus</taxon>
    </lineage>
</organism>
<proteinExistence type="predicted"/>
<comment type="caution">
    <text evidence="3">The sequence shown here is derived from an EMBL/GenBank/DDBJ whole genome shotgun (WGS) entry which is preliminary data.</text>
</comment>
<accession>A0ABR2W5Z1</accession>
<sequence length="913" mass="104758">MRILPSSSKESIKSQKNSRTSIDASQAKEIAQNRRSLALSSSTELFSSNPSEIERQARRSRLQSIRRKRTSNHIFSFIRVYAQINDRCFPVTSSRTNTIDDLARQIEAEYAFNYSCSPSEDVLSGYDSEEEFTKMELLNHFEEYADVGDNETSLVPLMCGSLFVDQVELRFSDIVGEVLNLNDVVRVVNVYEAPAHNTPSTEKKSRHEKKRWSFPSIKKGLRNRKSLYSRVQSITDFNISNNQYESPKLAEKHLGASWNDGFSSMLDERFQGVLSHKTELSQFKGFCLKEYAIENLLFWMEVEFFRDAIPSLVSNVAQYIYQTYIANNSPLQVNLCEEILSEIPSSFSSDTWTPNITIFDEAQEYVYEMLMHHTFQRFEEANACGTTPEQCQDDIGLVNNPTEHQLPNEQKPDVQLMNSVIADIQSNFENKGNDWFKEEILKRILQHHFPESSPPERSYFSDGRKLTLAQKRRKMRLEKKLSKFFGQKLTEEELIQQQIHEVMNSPRRNSSISTLSLPSDISSPFNPGKQKKLGKLEKLECFFGKRLTNAQLEYQNLINRKSMCLPPECPECKRTPLESALPISTYNDLSLEERRVLTKRSRKLKCLLGEPIDEQTAFKSLTYPVINRRLSFDSDTLLSPESVDNELLPDSCTWHQKSSKEAKRKKLVKLYQLLGTYPTEDEFNTKSLIQRKESLLDRNGKPLAPEIKRIHLKKASKLERVFGQHPPKDLIVDQGNEALPEQNTSILSLLVNQDVSMDNLIEYLQVLALLNDSDLSLTEDEQEPGELRSHSAPSSFKFGQEPPADDKPLEGPSREKATRQRKLAKLRRFFGNDLRLESLIAQNILLQHQLATEGLYSLNDSSENLSNQSLEDFDLIDKEALIHTAMKYDLELLHRGVQAIHRQSSSTSTIDAI</sequence>
<evidence type="ECO:0000313" key="4">
    <source>
        <dbReference type="Proteomes" id="UP001479436"/>
    </source>
</evidence>
<evidence type="ECO:0000313" key="3">
    <source>
        <dbReference type="EMBL" id="KAK9721262.1"/>
    </source>
</evidence>
<gene>
    <name evidence="3" type="ORF">K7432_003569</name>
</gene>
<feature type="region of interest" description="Disordered" evidence="1">
    <location>
        <begin position="506"/>
        <end position="528"/>
    </location>
</feature>
<name>A0ABR2W5Z1_9FUNG</name>
<protein>
    <recommendedName>
        <fullName evidence="2">RGS domain-containing protein</fullName>
    </recommendedName>
</protein>
<feature type="region of interest" description="Disordered" evidence="1">
    <location>
        <begin position="778"/>
        <end position="820"/>
    </location>
</feature>
<dbReference type="SUPFAM" id="SSF48097">
    <property type="entry name" value="Regulator of G-protein signaling, RGS"/>
    <property type="match status" value="1"/>
</dbReference>
<feature type="compositionally biased region" description="Basic and acidic residues" evidence="1">
    <location>
        <begin position="804"/>
        <end position="818"/>
    </location>
</feature>
<reference evidence="3 4" key="1">
    <citation type="submission" date="2023-04" db="EMBL/GenBank/DDBJ databases">
        <title>Genome of Basidiobolus ranarum AG-B5.</title>
        <authorList>
            <person name="Stajich J.E."/>
            <person name="Carter-House D."/>
            <person name="Gryganskyi A."/>
        </authorList>
    </citation>
    <scope>NUCLEOTIDE SEQUENCE [LARGE SCALE GENOMIC DNA]</scope>
    <source>
        <strain evidence="3 4">AG-B5</strain>
    </source>
</reference>
<feature type="domain" description="RGS" evidence="2">
    <location>
        <begin position="269"/>
        <end position="382"/>
    </location>
</feature>
<dbReference type="PRINTS" id="PR01301">
    <property type="entry name" value="RGSPROTEIN"/>
</dbReference>
<dbReference type="Gene3D" id="1.10.167.10">
    <property type="entry name" value="Regulator of G-protein Signalling 4, domain 2"/>
    <property type="match status" value="1"/>
</dbReference>
<dbReference type="Pfam" id="PF00615">
    <property type="entry name" value="RGS"/>
    <property type="match status" value="1"/>
</dbReference>
<evidence type="ECO:0000259" key="2">
    <source>
        <dbReference type="PROSITE" id="PS50132"/>
    </source>
</evidence>
<evidence type="ECO:0000256" key="1">
    <source>
        <dbReference type="SAM" id="MobiDB-lite"/>
    </source>
</evidence>